<reference evidence="1 2" key="1">
    <citation type="journal article" date="2022" name="Hortic Res">
        <title>A haplotype resolved chromosomal level avocado genome allows analysis of novel avocado genes.</title>
        <authorList>
            <person name="Nath O."/>
            <person name="Fletcher S.J."/>
            <person name="Hayward A."/>
            <person name="Shaw L.M."/>
            <person name="Masouleh A.K."/>
            <person name="Furtado A."/>
            <person name="Henry R.J."/>
            <person name="Mitter N."/>
        </authorList>
    </citation>
    <scope>NUCLEOTIDE SEQUENCE [LARGE SCALE GENOMIC DNA]</scope>
    <source>
        <strain evidence="2">cv. Hass</strain>
    </source>
</reference>
<proteinExistence type="predicted"/>
<accession>A0ACC2M700</accession>
<gene>
    <name evidence="1" type="ORF">MRB53_018271</name>
</gene>
<protein>
    <submittedName>
        <fullName evidence="1">Uncharacterized protein</fullName>
    </submittedName>
</protein>
<name>A0ACC2M700_PERAE</name>
<comment type="caution">
    <text evidence="1">The sequence shown here is derived from an EMBL/GenBank/DDBJ whole genome shotgun (WGS) entry which is preliminary data.</text>
</comment>
<sequence length="249" mass="26924">MMEDAYQQYRPAWGYPPGQPRYPHGSTATVHPYPVPQPETNNPAPPPPPDPIHPPRASSHIGDVLAAILGVVILGGCIGSFCLIGIFTNYEFPSFSISSISVSRFNLSSTNLTADWDIVFSVRNPNKHHNVEYGTFDANVYYGSALLAKTTLSPFSQGKHEEIPVTISVAALSSYVNEDAALRLAADHARGSIEFRVRLLFSAVSIRSHSRGDSGPLLIKVWCVHVPVDFSSPQGSGLLSGAPRKCKVS</sequence>
<evidence type="ECO:0000313" key="2">
    <source>
        <dbReference type="Proteomes" id="UP001234297"/>
    </source>
</evidence>
<dbReference type="Proteomes" id="UP001234297">
    <property type="component" value="Chromosome 5"/>
</dbReference>
<evidence type="ECO:0000313" key="1">
    <source>
        <dbReference type="EMBL" id="KAJ8641577.1"/>
    </source>
</evidence>
<organism evidence="1 2">
    <name type="scientific">Persea americana</name>
    <name type="common">Avocado</name>
    <dbReference type="NCBI Taxonomy" id="3435"/>
    <lineage>
        <taxon>Eukaryota</taxon>
        <taxon>Viridiplantae</taxon>
        <taxon>Streptophyta</taxon>
        <taxon>Embryophyta</taxon>
        <taxon>Tracheophyta</taxon>
        <taxon>Spermatophyta</taxon>
        <taxon>Magnoliopsida</taxon>
        <taxon>Magnoliidae</taxon>
        <taxon>Laurales</taxon>
        <taxon>Lauraceae</taxon>
        <taxon>Persea</taxon>
    </lineage>
</organism>
<keyword evidence="2" id="KW-1185">Reference proteome</keyword>
<dbReference type="EMBL" id="CM056813">
    <property type="protein sequence ID" value="KAJ8641577.1"/>
    <property type="molecule type" value="Genomic_DNA"/>
</dbReference>